<organism evidence="2 3">
    <name type="scientific">Zophobas morio</name>
    <dbReference type="NCBI Taxonomy" id="2755281"/>
    <lineage>
        <taxon>Eukaryota</taxon>
        <taxon>Metazoa</taxon>
        <taxon>Ecdysozoa</taxon>
        <taxon>Arthropoda</taxon>
        <taxon>Hexapoda</taxon>
        <taxon>Insecta</taxon>
        <taxon>Pterygota</taxon>
        <taxon>Neoptera</taxon>
        <taxon>Endopterygota</taxon>
        <taxon>Coleoptera</taxon>
        <taxon>Polyphaga</taxon>
        <taxon>Cucujiformia</taxon>
        <taxon>Tenebrionidae</taxon>
        <taxon>Zophobas</taxon>
    </lineage>
</organism>
<dbReference type="Proteomes" id="UP001168821">
    <property type="component" value="Unassembled WGS sequence"/>
</dbReference>
<dbReference type="AlphaFoldDB" id="A0AA38IST2"/>
<dbReference type="PROSITE" id="PS51352">
    <property type="entry name" value="THIOREDOXIN_2"/>
    <property type="match status" value="1"/>
</dbReference>
<dbReference type="Gene3D" id="3.40.30.10">
    <property type="entry name" value="Glutaredoxin"/>
    <property type="match status" value="1"/>
</dbReference>
<evidence type="ECO:0000313" key="2">
    <source>
        <dbReference type="EMBL" id="KAJ3660364.1"/>
    </source>
</evidence>
<dbReference type="PANTHER" id="PTHR45815:SF3">
    <property type="entry name" value="PROTEIN DISULFIDE-ISOMERASE A6"/>
    <property type="match status" value="1"/>
</dbReference>
<dbReference type="CDD" id="cd02961">
    <property type="entry name" value="PDI_a_family"/>
    <property type="match status" value="1"/>
</dbReference>
<dbReference type="EMBL" id="JALNTZ010000002">
    <property type="protein sequence ID" value="KAJ3660364.1"/>
    <property type="molecule type" value="Genomic_DNA"/>
</dbReference>
<dbReference type="GO" id="GO:0034976">
    <property type="term" value="P:response to endoplasmic reticulum stress"/>
    <property type="evidence" value="ECO:0007669"/>
    <property type="project" value="TreeGrafter"/>
</dbReference>
<protein>
    <recommendedName>
        <fullName evidence="1">Thioredoxin domain-containing protein</fullName>
    </recommendedName>
</protein>
<proteinExistence type="predicted"/>
<dbReference type="PANTHER" id="PTHR45815">
    <property type="entry name" value="PROTEIN DISULFIDE-ISOMERASE A6"/>
    <property type="match status" value="1"/>
</dbReference>
<feature type="domain" description="Thioredoxin" evidence="1">
    <location>
        <begin position="5"/>
        <end position="128"/>
    </location>
</feature>
<dbReference type="Pfam" id="PF00085">
    <property type="entry name" value="Thioredoxin"/>
    <property type="match status" value="1"/>
</dbReference>
<dbReference type="InterPro" id="IPR036249">
    <property type="entry name" value="Thioredoxin-like_sf"/>
</dbReference>
<accession>A0AA38IST2</accession>
<evidence type="ECO:0000259" key="1">
    <source>
        <dbReference type="PROSITE" id="PS51352"/>
    </source>
</evidence>
<reference evidence="2" key="1">
    <citation type="journal article" date="2023" name="G3 (Bethesda)">
        <title>Whole genome assemblies of Zophobas morio and Tenebrio molitor.</title>
        <authorList>
            <person name="Kaur S."/>
            <person name="Stinson S.A."/>
            <person name="diCenzo G.C."/>
        </authorList>
    </citation>
    <scope>NUCLEOTIDE SEQUENCE</scope>
    <source>
        <strain evidence="2">QUZm001</strain>
    </source>
</reference>
<gene>
    <name evidence="2" type="ORF">Zmor_004815</name>
</gene>
<comment type="caution">
    <text evidence="2">The sequence shown here is derived from an EMBL/GenBank/DDBJ whole genome shotgun (WGS) entry which is preliminary data.</text>
</comment>
<keyword evidence="3" id="KW-1185">Reference proteome</keyword>
<dbReference type="SUPFAM" id="SSF52833">
    <property type="entry name" value="Thioredoxin-like"/>
    <property type="match status" value="1"/>
</dbReference>
<evidence type="ECO:0000313" key="3">
    <source>
        <dbReference type="Proteomes" id="UP001168821"/>
    </source>
</evidence>
<name>A0AA38IST2_9CUCU</name>
<sequence length="129" mass="15002">MISLLSVFNYVPFLGSTKIESENGIMILTENNFKKALDEHEPLLVKFYLPWCNRCRNFAPEYLKVGEMLKNSHINMGQVDVETEKALLKEHKIKAFPAVRLFRNGTYINYMGLQKAEHIAAWAQRHCEQ</sequence>
<dbReference type="GO" id="GO:0015035">
    <property type="term" value="F:protein-disulfide reductase activity"/>
    <property type="evidence" value="ECO:0007669"/>
    <property type="project" value="TreeGrafter"/>
</dbReference>
<dbReference type="InterPro" id="IPR013766">
    <property type="entry name" value="Thioredoxin_domain"/>
</dbReference>
<dbReference type="GO" id="GO:0005788">
    <property type="term" value="C:endoplasmic reticulum lumen"/>
    <property type="evidence" value="ECO:0007669"/>
    <property type="project" value="TreeGrafter"/>
</dbReference>